<dbReference type="AlphaFoldDB" id="A0AAJ0ENG1"/>
<dbReference type="GeneID" id="85457553"/>
<organism evidence="1 2">
    <name type="scientific">Colletotrichum godetiae</name>
    <dbReference type="NCBI Taxonomy" id="1209918"/>
    <lineage>
        <taxon>Eukaryota</taxon>
        <taxon>Fungi</taxon>
        <taxon>Dikarya</taxon>
        <taxon>Ascomycota</taxon>
        <taxon>Pezizomycotina</taxon>
        <taxon>Sordariomycetes</taxon>
        <taxon>Hypocreomycetidae</taxon>
        <taxon>Glomerellales</taxon>
        <taxon>Glomerellaceae</taxon>
        <taxon>Colletotrichum</taxon>
        <taxon>Colletotrichum acutatum species complex</taxon>
    </lineage>
</organism>
<accession>A0AAJ0ENG1</accession>
<evidence type="ECO:0000313" key="1">
    <source>
        <dbReference type="EMBL" id="KAK1658546.1"/>
    </source>
</evidence>
<dbReference type="Proteomes" id="UP001224890">
    <property type="component" value="Unassembled WGS sequence"/>
</dbReference>
<comment type="caution">
    <text evidence="1">The sequence shown here is derived from an EMBL/GenBank/DDBJ whole genome shotgun (WGS) entry which is preliminary data.</text>
</comment>
<protein>
    <submittedName>
        <fullName evidence="1">Uncharacterized protein</fullName>
    </submittedName>
</protein>
<gene>
    <name evidence="1" type="ORF">BDP55DRAFT_637771</name>
</gene>
<keyword evidence="2" id="KW-1185">Reference proteome</keyword>
<reference evidence="1" key="1">
    <citation type="submission" date="2021-06" db="EMBL/GenBank/DDBJ databases">
        <title>Comparative genomics, transcriptomics and evolutionary studies reveal genomic signatures of adaptation to plant cell wall in hemibiotrophic fungi.</title>
        <authorList>
            <consortium name="DOE Joint Genome Institute"/>
            <person name="Baroncelli R."/>
            <person name="Diaz J.F."/>
            <person name="Benocci T."/>
            <person name="Peng M."/>
            <person name="Battaglia E."/>
            <person name="Haridas S."/>
            <person name="Andreopoulos W."/>
            <person name="Labutti K."/>
            <person name="Pangilinan J."/>
            <person name="Floch G.L."/>
            <person name="Makela M.R."/>
            <person name="Henrissat B."/>
            <person name="Grigoriev I.V."/>
            <person name="Crouch J.A."/>
            <person name="De Vries R.P."/>
            <person name="Sukno S.A."/>
            <person name="Thon M.R."/>
        </authorList>
    </citation>
    <scope>NUCLEOTIDE SEQUENCE</scope>
    <source>
        <strain evidence="1">CBS 193.32</strain>
    </source>
</reference>
<dbReference type="RefSeq" id="XP_060423310.1">
    <property type="nucleotide sequence ID" value="XM_060573027.1"/>
</dbReference>
<evidence type="ECO:0000313" key="2">
    <source>
        <dbReference type="Proteomes" id="UP001224890"/>
    </source>
</evidence>
<proteinExistence type="predicted"/>
<sequence length="267" mass="29481">MAAETRSYGNDAFSLYGYETSSSHGDSSGDSGVSDLEDSSEVALDVLERHGKYWDSQSIEGWNIQSVNYGRFIISDKSTRFVTGNFGIRAESLDFDYSDCRQVVTERLSTLRLRMTTFAFALPERRFHRISLKSSLSTAVAGLFNETSADQNGISSLHAEAIVDIQFGGLIASPAKPHDDPPANETLAKLRTERVHAEMIQMVKRMMEEAGLVSRGTSSFSVPPTSTVARAFQTGDLWRTPRARKGLYGYLSTWANLQPEAGVEMLL</sequence>
<dbReference type="EMBL" id="JAHMHR010000072">
    <property type="protein sequence ID" value="KAK1658546.1"/>
    <property type="molecule type" value="Genomic_DNA"/>
</dbReference>
<name>A0AAJ0ENG1_9PEZI</name>